<dbReference type="RefSeq" id="WP_382197592.1">
    <property type="nucleotide sequence ID" value="NZ_JBHTCA010000005.1"/>
</dbReference>
<keyword evidence="7" id="KW-1185">Reference proteome</keyword>
<feature type="domain" description="HTH araC/xylS-type" evidence="5">
    <location>
        <begin position="226"/>
        <end position="329"/>
    </location>
</feature>
<dbReference type="PROSITE" id="PS01124">
    <property type="entry name" value="HTH_ARAC_FAMILY_2"/>
    <property type="match status" value="1"/>
</dbReference>
<evidence type="ECO:0000259" key="5">
    <source>
        <dbReference type="PROSITE" id="PS01124"/>
    </source>
</evidence>
<evidence type="ECO:0000313" key="6">
    <source>
        <dbReference type="EMBL" id="MFC7409128.1"/>
    </source>
</evidence>
<proteinExistence type="predicted"/>
<dbReference type="InterPro" id="IPR035418">
    <property type="entry name" value="AraC-bd_2"/>
</dbReference>
<dbReference type="Pfam" id="PF14525">
    <property type="entry name" value="AraC_binding_2"/>
    <property type="match status" value="1"/>
</dbReference>
<protein>
    <submittedName>
        <fullName evidence="6">AraC family transcriptional regulator</fullName>
    </submittedName>
</protein>
<evidence type="ECO:0000256" key="1">
    <source>
        <dbReference type="ARBA" id="ARBA00023015"/>
    </source>
</evidence>
<reference evidence="7" key="1">
    <citation type="journal article" date="2019" name="Int. J. Syst. Evol. Microbiol.">
        <title>The Global Catalogue of Microorganisms (GCM) 10K type strain sequencing project: providing services to taxonomists for standard genome sequencing and annotation.</title>
        <authorList>
            <consortium name="The Broad Institute Genomics Platform"/>
            <consortium name="The Broad Institute Genome Sequencing Center for Infectious Disease"/>
            <person name="Wu L."/>
            <person name="Ma J."/>
        </authorList>
    </citation>
    <scope>NUCLEOTIDE SEQUENCE [LARGE SCALE GENOMIC DNA]</scope>
    <source>
        <strain evidence="7">CGMCC 1.12371</strain>
    </source>
</reference>
<gene>
    <name evidence="6" type="ORF">ACFQPB_09675</name>
</gene>
<organism evidence="6 7">
    <name type="scientific">Hydrogenophaga atypica</name>
    <dbReference type="NCBI Taxonomy" id="249409"/>
    <lineage>
        <taxon>Bacteria</taxon>
        <taxon>Pseudomonadati</taxon>
        <taxon>Pseudomonadota</taxon>
        <taxon>Betaproteobacteria</taxon>
        <taxon>Burkholderiales</taxon>
        <taxon>Comamonadaceae</taxon>
        <taxon>Hydrogenophaga</taxon>
    </lineage>
</organism>
<dbReference type="EMBL" id="JBHTCA010000005">
    <property type="protein sequence ID" value="MFC7409128.1"/>
    <property type="molecule type" value="Genomic_DNA"/>
</dbReference>
<evidence type="ECO:0000256" key="3">
    <source>
        <dbReference type="ARBA" id="ARBA00023159"/>
    </source>
</evidence>
<dbReference type="PROSITE" id="PS00041">
    <property type="entry name" value="HTH_ARAC_FAMILY_1"/>
    <property type="match status" value="1"/>
</dbReference>
<dbReference type="SUPFAM" id="SSF46689">
    <property type="entry name" value="Homeodomain-like"/>
    <property type="match status" value="2"/>
</dbReference>
<dbReference type="InterPro" id="IPR037923">
    <property type="entry name" value="HTH-like"/>
</dbReference>
<dbReference type="InterPro" id="IPR018060">
    <property type="entry name" value="HTH_AraC"/>
</dbReference>
<keyword evidence="2" id="KW-0238">DNA-binding</keyword>
<comment type="caution">
    <text evidence="6">The sequence shown here is derived from an EMBL/GenBank/DDBJ whole genome shotgun (WGS) entry which is preliminary data.</text>
</comment>
<dbReference type="InterPro" id="IPR018062">
    <property type="entry name" value="HTH_AraC-typ_CS"/>
</dbReference>
<dbReference type="InterPro" id="IPR009057">
    <property type="entry name" value="Homeodomain-like_sf"/>
</dbReference>
<name>A0ABW2QI61_9BURK</name>
<dbReference type="Proteomes" id="UP001596501">
    <property type="component" value="Unassembled WGS sequence"/>
</dbReference>
<keyword evidence="1" id="KW-0805">Transcription regulation</keyword>
<dbReference type="PANTHER" id="PTHR46796">
    <property type="entry name" value="HTH-TYPE TRANSCRIPTIONAL ACTIVATOR RHAS-RELATED"/>
    <property type="match status" value="1"/>
</dbReference>
<dbReference type="PANTHER" id="PTHR46796:SF6">
    <property type="entry name" value="ARAC SUBFAMILY"/>
    <property type="match status" value="1"/>
</dbReference>
<dbReference type="SUPFAM" id="SSF51215">
    <property type="entry name" value="Regulatory protein AraC"/>
    <property type="match status" value="1"/>
</dbReference>
<accession>A0ABW2QI61</accession>
<keyword evidence="3" id="KW-0010">Activator</keyword>
<dbReference type="InterPro" id="IPR050204">
    <property type="entry name" value="AraC_XylS_family_regulators"/>
</dbReference>
<dbReference type="SMART" id="SM00342">
    <property type="entry name" value="HTH_ARAC"/>
    <property type="match status" value="1"/>
</dbReference>
<dbReference type="Gene3D" id="1.10.10.60">
    <property type="entry name" value="Homeodomain-like"/>
    <property type="match status" value="1"/>
</dbReference>
<keyword evidence="4" id="KW-0804">Transcription</keyword>
<evidence type="ECO:0000256" key="4">
    <source>
        <dbReference type="ARBA" id="ARBA00023163"/>
    </source>
</evidence>
<evidence type="ECO:0000313" key="7">
    <source>
        <dbReference type="Proteomes" id="UP001596501"/>
    </source>
</evidence>
<sequence>MHTSSESHLLDRFPLFRSRSADEASALMGNVFSPHRLAMRGQTCDLQLRHNRVRLSQLGINVLTYGAEVEIDPGERGDFYMLLLPLQGQAITECTGRSATLDAGTMGVLHPRQLTRMNWSPDCEMVLLEVPRRVLEDVVGQAPHTEDGGLTLALPRATPSVAAWWQSVLDMTHSLHHFGDQWLAQPGMQQAMEGFLVAGLRMLFNEPERLPVATLPLSANSHRALSRAIDYIQAHASDRLTVADIANAACVSPRTLEAAFRRRYDQSPLAYVRGVQLDRVHDSLRKAHLTQRGVQVTDIAMENGFTHMGRFAGYYKKRFGNTPTQTLKGG</sequence>
<dbReference type="Pfam" id="PF12833">
    <property type="entry name" value="HTH_18"/>
    <property type="match status" value="1"/>
</dbReference>
<evidence type="ECO:0000256" key="2">
    <source>
        <dbReference type="ARBA" id="ARBA00023125"/>
    </source>
</evidence>